<dbReference type="EMBL" id="JAJJMA010139473">
    <property type="protein sequence ID" value="MCL7033876.1"/>
    <property type="molecule type" value="Genomic_DNA"/>
</dbReference>
<keyword evidence="1" id="KW-0812">Transmembrane</keyword>
<name>A0AA41V7Q3_PAPNU</name>
<reference evidence="2" key="1">
    <citation type="submission" date="2022-03" db="EMBL/GenBank/DDBJ databases">
        <title>A functionally conserved STORR gene fusion in Papaver species that diverged 16.8 million years ago.</title>
        <authorList>
            <person name="Catania T."/>
        </authorList>
    </citation>
    <scope>NUCLEOTIDE SEQUENCE</scope>
    <source>
        <strain evidence="2">S-191538</strain>
    </source>
</reference>
<proteinExistence type="predicted"/>
<accession>A0AA41V7Q3</accession>
<dbReference type="AlphaFoldDB" id="A0AA41V7Q3"/>
<gene>
    <name evidence="2" type="ORF">MKW94_016790</name>
</gene>
<organism evidence="2 3">
    <name type="scientific">Papaver nudicaule</name>
    <name type="common">Iceland poppy</name>
    <dbReference type="NCBI Taxonomy" id="74823"/>
    <lineage>
        <taxon>Eukaryota</taxon>
        <taxon>Viridiplantae</taxon>
        <taxon>Streptophyta</taxon>
        <taxon>Embryophyta</taxon>
        <taxon>Tracheophyta</taxon>
        <taxon>Spermatophyta</taxon>
        <taxon>Magnoliopsida</taxon>
        <taxon>Ranunculales</taxon>
        <taxon>Papaveraceae</taxon>
        <taxon>Papaveroideae</taxon>
        <taxon>Papaver</taxon>
    </lineage>
</organism>
<keyword evidence="1" id="KW-0472">Membrane</keyword>
<evidence type="ECO:0000313" key="3">
    <source>
        <dbReference type="Proteomes" id="UP001177140"/>
    </source>
</evidence>
<evidence type="ECO:0008006" key="4">
    <source>
        <dbReference type="Google" id="ProtNLM"/>
    </source>
</evidence>
<comment type="caution">
    <text evidence="2">The sequence shown here is derived from an EMBL/GenBank/DDBJ whole genome shotgun (WGS) entry which is preliminary data.</text>
</comment>
<keyword evidence="1" id="KW-1133">Transmembrane helix</keyword>
<feature type="non-terminal residue" evidence="2">
    <location>
        <position position="137"/>
    </location>
</feature>
<evidence type="ECO:0000256" key="1">
    <source>
        <dbReference type="SAM" id="Phobius"/>
    </source>
</evidence>
<dbReference type="Proteomes" id="UP001177140">
    <property type="component" value="Unassembled WGS sequence"/>
</dbReference>
<keyword evidence="3" id="KW-1185">Reference proteome</keyword>
<sequence>VNNMGGKNLQVNEDILKSEDELLALYWKWISIYRPSVYDFRNNKFIDLEFEKKFIERFGKFNESARMIHEISSTKGCTWTAGFNFNADFTDDEKQYYLGCSELGIPTVFRSLTSLMYLRMYLISIVFFFFATLLFHF</sequence>
<evidence type="ECO:0000313" key="2">
    <source>
        <dbReference type="EMBL" id="MCL7033876.1"/>
    </source>
</evidence>
<protein>
    <recommendedName>
        <fullName evidence="4">Cathepsin propeptide inhibitor domain-containing protein</fullName>
    </recommendedName>
</protein>
<feature type="transmembrane region" description="Helical" evidence="1">
    <location>
        <begin position="116"/>
        <end position="135"/>
    </location>
</feature>